<reference evidence="6" key="1">
    <citation type="submission" date="2016-07" db="EMBL/GenBank/DDBJ databases">
        <authorList>
            <person name="Florea S."/>
            <person name="Webb J.S."/>
            <person name="Jaromczyk J."/>
            <person name="Schardl C.L."/>
        </authorList>
    </citation>
    <scope>NUCLEOTIDE SEQUENCE [LARGE SCALE GENOMIC DNA]</scope>
    <source>
        <strain evidence="6">Z6</strain>
    </source>
</reference>
<dbReference type="InterPro" id="IPR028082">
    <property type="entry name" value="Peripla_BP_I"/>
</dbReference>
<dbReference type="CDD" id="cd06267">
    <property type="entry name" value="PBP1_LacI_sugar_binding-like"/>
    <property type="match status" value="1"/>
</dbReference>
<dbReference type="Gene3D" id="1.10.260.40">
    <property type="entry name" value="lambda repressor-like DNA-binding domains"/>
    <property type="match status" value="1"/>
</dbReference>
<gene>
    <name evidence="5" type="ORF">U472_12140</name>
</gene>
<evidence type="ECO:0000313" key="6">
    <source>
        <dbReference type="Proteomes" id="UP000093514"/>
    </source>
</evidence>
<dbReference type="InterPro" id="IPR046335">
    <property type="entry name" value="LacI/GalR-like_sensor"/>
</dbReference>
<dbReference type="AlphaFoldDB" id="A0A1C0A8Z9"/>
<dbReference type="GO" id="GO:0003700">
    <property type="term" value="F:DNA-binding transcription factor activity"/>
    <property type="evidence" value="ECO:0007669"/>
    <property type="project" value="TreeGrafter"/>
</dbReference>
<keyword evidence="6" id="KW-1185">Reference proteome</keyword>
<evidence type="ECO:0000256" key="2">
    <source>
        <dbReference type="ARBA" id="ARBA00023125"/>
    </source>
</evidence>
<dbReference type="EMBL" id="LWDV01000009">
    <property type="protein sequence ID" value="OCL26715.1"/>
    <property type="molecule type" value="Genomic_DNA"/>
</dbReference>
<dbReference type="RefSeq" id="WP_068718820.1">
    <property type="nucleotide sequence ID" value="NZ_LWDV01000009.1"/>
</dbReference>
<dbReference type="Gene3D" id="3.40.50.2300">
    <property type="match status" value="2"/>
</dbReference>
<dbReference type="SMART" id="SM00354">
    <property type="entry name" value="HTH_LACI"/>
    <property type="match status" value="1"/>
</dbReference>
<accession>A0A1C0A8Z9</accession>
<dbReference type="PRINTS" id="PR00036">
    <property type="entry name" value="HTHLACI"/>
</dbReference>
<keyword evidence="3" id="KW-0804">Transcription</keyword>
<dbReference type="Proteomes" id="UP000093514">
    <property type="component" value="Unassembled WGS sequence"/>
</dbReference>
<name>A0A1C0A8Z9_9FIRM</name>
<dbReference type="PROSITE" id="PS50932">
    <property type="entry name" value="HTH_LACI_2"/>
    <property type="match status" value="1"/>
</dbReference>
<dbReference type="CDD" id="cd01392">
    <property type="entry name" value="HTH_LacI"/>
    <property type="match status" value="1"/>
</dbReference>
<dbReference type="GO" id="GO:0000976">
    <property type="term" value="F:transcription cis-regulatory region binding"/>
    <property type="evidence" value="ECO:0007669"/>
    <property type="project" value="TreeGrafter"/>
</dbReference>
<dbReference type="SUPFAM" id="SSF47413">
    <property type="entry name" value="lambda repressor-like DNA-binding domains"/>
    <property type="match status" value="1"/>
</dbReference>
<evidence type="ECO:0000256" key="1">
    <source>
        <dbReference type="ARBA" id="ARBA00023015"/>
    </source>
</evidence>
<dbReference type="Pfam" id="PF00356">
    <property type="entry name" value="LacI"/>
    <property type="match status" value="1"/>
</dbReference>
<evidence type="ECO:0000256" key="3">
    <source>
        <dbReference type="ARBA" id="ARBA00023163"/>
    </source>
</evidence>
<evidence type="ECO:0000313" key="5">
    <source>
        <dbReference type="EMBL" id="OCL26715.1"/>
    </source>
</evidence>
<keyword evidence="1" id="KW-0805">Transcription regulation</keyword>
<protein>
    <recommendedName>
        <fullName evidence="4">HTH lacI-type domain-containing protein</fullName>
    </recommendedName>
</protein>
<feature type="domain" description="HTH lacI-type" evidence="4">
    <location>
        <begin position="2"/>
        <end position="58"/>
    </location>
</feature>
<dbReference type="OrthoDB" id="9775106at2"/>
<dbReference type="Pfam" id="PF13377">
    <property type="entry name" value="Peripla_BP_3"/>
    <property type="match status" value="1"/>
</dbReference>
<dbReference type="PANTHER" id="PTHR30146">
    <property type="entry name" value="LACI-RELATED TRANSCRIPTIONAL REPRESSOR"/>
    <property type="match status" value="1"/>
</dbReference>
<dbReference type="SUPFAM" id="SSF53822">
    <property type="entry name" value="Periplasmic binding protein-like I"/>
    <property type="match status" value="1"/>
</dbReference>
<sequence length="332" mass="36860">MATMKDVAKLAGVSVATVSAVINTDSGVNVSDKLTKRVEQAIEELNYRPNRIARALSRKETNTLAHLVPAIDNKFFSQIAKTVEDMAFERGYSVYLCNTESKTDRVELYMKNLLENRVDGIITTLTWEITESDFIETITSEGIAVVGLAGGRIIDEIDTVTINNVDGGAIATKHLIDAGHSHIGFIGVQNSKTTEDRLAGFKKALKESEIDINEDYIELGSEFSRGEGFRLTEKLIKRRPELTAIFVYNDVMGTGVIDKLNELKMDIPEDIAIIGFDDSVATYVRPKLTTMALPKEKMSKLAIDMLFDRIKGSKEEPQHKSVLPKLVKREST</sequence>
<dbReference type="InterPro" id="IPR010982">
    <property type="entry name" value="Lambda_DNA-bd_dom_sf"/>
</dbReference>
<reference evidence="5 6" key="2">
    <citation type="submission" date="2016-08" db="EMBL/GenBank/DDBJ databases">
        <title>Orenia metallireducens sp. nov. strain Z6, a Novel Metal-reducing Firmicute from the Deep Subsurface.</title>
        <authorList>
            <person name="Maxim B.I."/>
            <person name="Kenneth K."/>
            <person name="Flynn T.M."/>
            <person name="Oloughlin E.J."/>
            <person name="Locke R.A."/>
            <person name="Weber J.R."/>
            <person name="Egan S.M."/>
            <person name="Mackie R.I."/>
            <person name="Cann I.K."/>
        </authorList>
    </citation>
    <scope>NUCLEOTIDE SEQUENCE [LARGE SCALE GENOMIC DNA]</scope>
    <source>
        <strain evidence="5 6">Z6</strain>
    </source>
</reference>
<keyword evidence="2" id="KW-0238">DNA-binding</keyword>
<organism evidence="5 6">
    <name type="scientific">Orenia metallireducens</name>
    <dbReference type="NCBI Taxonomy" id="1413210"/>
    <lineage>
        <taxon>Bacteria</taxon>
        <taxon>Bacillati</taxon>
        <taxon>Bacillota</taxon>
        <taxon>Clostridia</taxon>
        <taxon>Halanaerobiales</taxon>
        <taxon>Halobacteroidaceae</taxon>
        <taxon>Orenia</taxon>
    </lineage>
</organism>
<dbReference type="PANTHER" id="PTHR30146:SF109">
    <property type="entry name" value="HTH-TYPE TRANSCRIPTIONAL REGULATOR GALS"/>
    <property type="match status" value="1"/>
</dbReference>
<dbReference type="InterPro" id="IPR000843">
    <property type="entry name" value="HTH_LacI"/>
</dbReference>
<comment type="caution">
    <text evidence="5">The sequence shown here is derived from an EMBL/GenBank/DDBJ whole genome shotgun (WGS) entry which is preliminary data.</text>
</comment>
<evidence type="ECO:0000259" key="4">
    <source>
        <dbReference type="PROSITE" id="PS50932"/>
    </source>
</evidence>
<dbReference type="PROSITE" id="PS00356">
    <property type="entry name" value="HTH_LACI_1"/>
    <property type="match status" value="1"/>
</dbReference>
<proteinExistence type="predicted"/>